<reference evidence="2 3" key="1">
    <citation type="submission" date="2020-08" db="EMBL/GenBank/DDBJ databases">
        <title>Genomic Encyclopedia of Type Strains, Phase IV (KMG-IV): sequencing the most valuable type-strain genomes for metagenomic binning, comparative biology and taxonomic classification.</title>
        <authorList>
            <person name="Goeker M."/>
        </authorList>
    </citation>
    <scope>NUCLEOTIDE SEQUENCE [LARGE SCALE GENOMIC DNA]</scope>
    <source>
        <strain evidence="2 3">DSM 26385</strain>
    </source>
</reference>
<dbReference type="RefSeq" id="WP_237358913.1">
    <property type="nucleotide sequence ID" value="NZ_JACIDU010000010.1"/>
</dbReference>
<evidence type="ECO:0000313" key="2">
    <source>
        <dbReference type="EMBL" id="MBB4104156.1"/>
    </source>
</evidence>
<protein>
    <submittedName>
        <fullName evidence="2">Glutaredoxin</fullName>
    </submittedName>
</protein>
<feature type="domain" description="Glutaredoxin" evidence="1">
    <location>
        <begin position="21"/>
        <end position="79"/>
    </location>
</feature>
<dbReference type="CDD" id="cd02976">
    <property type="entry name" value="NrdH"/>
    <property type="match status" value="1"/>
</dbReference>
<evidence type="ECO:0000259" key="1">
    <source>
        <dbReference type="Pfam" id="PF00462"/>
    </source>
</evidence>
<evidence type="ECO:0000313" key="3">
    <source>
        <dbReference type="Proteomes" id="UP000584824"/>
    </source>
</evidence>
<dbReference type="EMBL" id="JACIDU010000010">
    <property type="protein sequence ID" value="MBB4104156.1"/>
    <property type="molecule type" value="Genomic_DNA"/>
</dbReference>
<dbReference type="Gene3D" id="3.40.30.10">
    <property type="entry name" value="Glutaredoxin"/>
    <property type="match status" value="1"/>
</dbReference>
<dbReference type="Pfam" id="PF00462">
    <property type="entry name" value="Glutaredoxin"/>
    <property type="match status" value="1"/>
</dbReference>
<comment type="caution">
    <text evidence="2">The sequence shown here is derived from an EMBL/GenBank/DDBJ whole genome shotgun (WGS) entry which is preliminary data.</text>
</comment>
<dbReference type="Proteomes" id="UP000584824">
    <property type="component" value="Unassembled WGS sequence"/>
</dbReference>
<proteinExistence type="predicted"/>
<keyword evidence="3" id="KW-1185">Reference proteome</keyword>
<dbReference type="GO" id="GO:0009055">
    <property type="term" value="F:electron transfer activity"/>
    <property type="evidence" value="ECO:0007669"/>
    <property type="project" value="TreeGrafter"/>
</dbReference>
<dbReference type="InterPro" id="IPR002109">
    <property type="entry name" value="Glutaredoxin"/>
</dbReference>
<dbReference type="AlphaFoldDB" id="A0A7W6K2T0"/>
<dbReference type="InterPro" id="IPR036249">
    <property type="entry name" value="Thioredoxin-like_sf"/>
</dbReference>
<dbReference type="InterPro" id="IPR051548">
    <property type="entry name" value="Grx-like_ET"/>
</dbReference>
<name>A0A7W6K2T0_9HYPH</name>
<dbReference type="PANTHER" id="PTHR34386:SF1">
    <property type="entry name" value="GLUTAREDOXIN-LIKE PROTEIN NRDH"/>
    <property type="match status" value="1"/>
</dbReference>
<gene>
    <name evidence="2" type="ORF">GGQ66_002729</name>
</gene>
<dbReference type="SUPFAM" id="SSF52833">
    <property type="entry name" value="Thioredoxin-like"/>
    <property type="match status" value="1"/>
</dbReference>
<accession>A0A7W6K2T0</accession>
<sequence>MATAQMIASGPRAGDASFPSVIVYTLPLCARSIATMRDLAQHGVPFREIDLSQDVTARAHVEALGYMRAPVVVAGSEHWAGYNPEAISRIAAKKANHRPPADFRMVDAGLTRR</sequence>
<dbReference type="PANTHER" id="PTHR34386">
    <property type="entry name" value="GLUTAREDOXIN"/>
    <property type="match status" value="1"/>
</dbReference>
<dbReference type="GO" id="GO:0045454">
    <property type="term" value="P:cell redox homeostasis"/>
    <property type="evidence" value="ECO:0007669"/>
    <property type="project" value="TreeGrafter"/>
</dbReference>
<organism evidence="2 3">
    <name type="scientific">Allorhizobium borbori</name>
    <dbReference type="NCBI Taxonomy" id="485907"/>
    <lineage>
        <taxon>Bacteria</taxon>
        <taxon>Pseudomonadati</taxon>
        <taxon>Pseudomonadota</taxon>
        <taxon>Alphaproteobacteria</taxon>
        <taxon>Hyphomicrobiales</taxon>
        <taxon>Rhizobiaceae</taxon>
        <taxon>Rhizobium/Agrobacterium group</taxon>
        <taxon>Allorhizobium</taxon>
    </lineage>
</organism>